<protein>
    <submittedName>
        <fullName evidence="1">Uncharacterized protein</fullName>
    </submittedName>
</protein>
<gene>
    <name evidence="1" type="ORF">M9458_009133</name>
</gene>
<comment type="caution">
    <text evidence="1">The sequence shown here is derived from an EMBL/GenBank/DDBJ whole genome shotgun (WGS) entry which is preliminary data.</text>
</comment>
<reference evidence="1 2" key="1">
    <citation type="submission" date="2024-05" db="EMBL/GenBank/DDBJ databases">
        <title>Genome sequencing and assembly of Indian major carp, Cirrhinus mrigala (Hamilton, 1822).</title>
        <authorList>
            <person name="Mohindra V."/>
            <person name="Chowdhury L.M."/>
            <person name="Lal K."/>
            <person name="Jena J.K."/>
        </authorList>
    </citation>
    <scope>NUCLEOTIDE SEQUENCE [LARGE SCALE GENOMIC DNA]</scope>
    <source>
        <strain evidence="1">CM1030</strain>
        <tissue evidence="1">Blood</tissue>
    </source>
</reference>
<feature type="non-terminal residue" evidence="1">
    <location>
        <position position="178"/>
    </location>
</feature>
<dbReference type="AlphaFoldDB" id="A0ABD0RB23"/>
<dbReference type="EMBL" id="JAMKFB020000004">
    <property type="protein sequence ID" value="KAL0195561.1"/>
    <property type="molecule type" value="Genomic_DNA"/>
</dbReference>
<dbReference type="Proteomes" id="UP001529510">
    <property type="component" value="Unassembled WGS sequence"/>
</dbReference>
<name>A0ABD0RB23_CIRMR</name>
<evidence type="ECO:0000313" key="2">
    <source>
        <dbReference type="Proteomes" id="UP001529510"/>
    </source>
</evidence>
<keyword evidence="2" id="KW-1185">Reference proteome</keyword>
<evidence type="ECO:0000313" key="1">
    <source>
        <dbReference type="EMBL" id="KAL0195561.1"/>
    </source>
</evidence>
<proteinExistence type="predicted"/>
<organism evidence="1 2">
    <name type="scientific">Cirrhinus mrigala</name>
    <name type="common">Mrigala</name>
    <dbReference type="NCBI Taxonomy" id="683832"/>
    <lineage>
        <taxon>Eukaryota</taxon>
        <taxon>Metazoa</taxon>
        <taxon>Chordata</taxon>
        <taxon>Craniata</taxon>
        <taxon>Vertebrata</taxon>
        <taxon>Euteleostomi</taxon>
        <taxon>Actinopterygii</taxon>
        <taxon>Neopterygii</taxon>
        <taxon>Teleostei</taxon>
        <taxon>Ostariophysi</taxon>
        <taxon>Cypriniformes</taxon>
        <taxon>Cyprinidae</taxon>
        <taxon>Labeoninae</taxon>
        <taxon>Labeonini</taxon>
        <taxon>Cirrhinus</taxon>
    </lineage>
</organism>
<sequence>MRHDLYEEKRKDITNATHHNRVNILVPFDTNGTLITRYLLVGKKDDDTTAQDTTFTEGSDAIIQSTVRDVEFVDGFQRVSPTESYLFLNTVTDYERKVLVLRMNSSKEKKRDIIRSLQAATIKCCNDKVRPVLAASTVIPSGKRVIWAGAFSAQNQQDPENSALALISALMVKSHVVL</sequence>
<accession>A0ABD0RB23</accession>